<dbReference type="InterPro" id="IPR036286">
    <property type="entry name" value="LexA/Signal_pep-like_sf"/>
</dbReference>
<dbReference type="AlphaFoldDB" id="A0AAQ0HIP7"/>
<organism evidence="3 4">
    <name type="scientific">Paracoccus versutus</name>
    <name type="common">Thiobacillus versutus</name>
    <dbReference type="NCBI Taxonomy" id="34007"/>
    <lineage>
        <taxon>Bacteria</taxon>
        <taxon>Pseudomonadati</taxon>
        <taxon>Pseudomonadota</taxon>
        <taxon>Alphaproteobacteria</taxon>
        <taxon>Rhodobacterales</taxon>
        <taxon>Paracoccaceae</taxon>
        <taxon>Paracoccus</taxon>
    </lineage>
</organism>
<protein>
    <submittedName>
        <fullName evidence="3">Conjugative transfer signal peptidase TraF</fullName>
    </submittedName>
</protein>
<evidence type="ECO:0000313" key="3">
    <source>
        <dbReference type="EMBL" id="REG45888.1"/>
    </source>
</evidence>
<keyword evidence="4" id="KW-1185">Reference proteome</keyword>
<dbReference type="SUPFAM" id="SSF51306">
    <property type="entry name" value="LexA/Signal peptidase"/>
    <property type="match status" value="1"/>
</dbReference>
<accession>A0AAQ0HIP7</accession>
<dbReference type="EMBL" id="QUMX01000018">
    <property type="protein sequence ID" value="REG45888.1"/>
    <property type="molecule type" value="Genomic_DNA"/>
</dbReference>
<dbReference type="GO" id="GO:0006465">
    <property type="term" value="P:signal peptide processing"/>
    <property type="evidence" value="ECO:0007669"/>
    <property type="project" value="InterPro"/>
</dbReference>
<comment type="caution">
    <text evidence="3">The sequence shown here is derived from an EMBL/GenBank/DDBJ whole genome shotgun (WGS) entry which is preliminary data.</text>
</comment>
<dbReference type="RefSeq" id="WP_052096098.1">
    <property type="nucleotide sequence ID" value="NZ_CP035284.1"/>
</dbReference>
<dbReference type="InterPro" id="IPR019533">
    <property type="entry name" value="Peptidase_S26"/>
</dbReference>
<gene>
    <name evidence="3" type="ORF">ATH84_101855</name>
</gene>
<dbReference type="Proteomes" id="UP000256794">
    <property type="component" value="Unassembled WGS sequence"/>
</dbReference>
<dbReference type="Pfam" id="PF10502">
    <property type="entry name" value="Peptidase_S26"/>
    <property type="match status" value="1"/>
</dbReference>
<dbReference type="Gene3D" id="2.10.109.10">
    <property type="entry name" value="Umud Fragment, subunit A"/>
    <property type="match status" value="1"/>
</dbReference>
<evidence type="ECO:0000259" key="2">
    <source>
        <dbReference type="Pfam" id="PF10502"/>
    </source>
</evidence>
<evidence type="ECO:0000313" key="4">
    <source>
        <dbReference type="Proteomes" id="UP000256794"/>
    </source>
</evidence>
<name>A0AAQ0HIP7_PARVE</name>
<proteinExistence type="predicted"/>
<feature type="domain" description="Peptidase S26" evidence="2">
    <location>
        <begin position="8"/>
        <end position="168"/>
    </location>
</feature>
<reference evidence="3 4" key="1">
    <citation type="submission" date="2018-08" db="EMBL/GenBank/DDBJ databases">
        <title>Genomic Encyclopedia of Archaeal and Bacterial Type Strains, Phase II (KMG-II): from individual species to whole genera.</title>
        <authorList>
            <person name="Goeker M."/>
        </authorList>
    </citation>
    <scope>NUCLEOTIDE SEQUENCE [LARGE SCALE GENOMIC DNA]</scope>
    <source>
        <strain evidence="3 4">DSM 582</strain>
    </source>
</reference>
<dbReference type="GO" id="GO:0004252">
    <property type="term" value="F:serine-type endopeptidase activity"/>
    <property type="evidence" value="ECO:0007669"/>
    <property type="project" value="InterPro"/>
</dbReference>
<sequence>MMRRTRAAYLAATGFAVLVIGSISVTDISPRLIWNASASLPIGLYRVEPPILLALGDLVAVTPPEPLAQFVTARGYIGPSVPLLKRVAALPGSRVCRSGSTITVDGQILGAARERDRLGRPLPSWQGCRVVGEDEIFLMNREGGDSLDGRYFGPLPVSSVTARIVPLWTDAAGGGRFRGPVASADTAPDPTINHQHMER</sequence>
<evidence type="ECO:0000256" key="1">
    <source>
        <dbReference type="SAM" id="MobiDB-lite"/>
    </source>
</evidence>
<feature type="region of interest" description="Disordered" evidence="1">
    <location>
        <begin position="178"/>
        <end position="199"/>
    </location>
</feature>